<dbReference type="EMBL" id="JALLPJ020000632">
    <property type="protein sequence ID" value="KAL3786888.1"/>
    <property type="molecule type" value="Genomic_DNA"/>
</dbReference>
<feature type="chain" id="PRO_5044881652" evidence="2">
    <location>
        <begin position="17"/>
        <end position="96"/>
    </location>
</feature>
<feature type="region of interest" description="Disordered" evidence="1">
    <location>
        <begin position="49"/>
        <end position="96"/>
    </location>
</feature>
<comment type="caution">
    <text evidence="3">The sequence shown here is derived from an EMBL/GenBank/DDBJ whole genome shotgun (WGS) entry which is preliminary data.</text>
</comment>
<keyword evidence="4" id="KW-1185">Reference proteome</keyword>
<reference evidence="3 4" key="1">
    <citation type="submission" date="2024-10" db="EMBL/GenBank/DDBJ databases">
        <title>Updated reference genomes for cyclostephanoid diatoms.</title>
        <authorList>
            <person name="Roberts W.R."/>
            <person name="Alverson A.J."/>
        </authorList>
    </citation>
    <scope>NUCLEOTIDE SEQUENCE [LARGE SCALE GENOMIC DNA]</scope>
    <source>
        <strain evidence="3 4">AJA010-31</strain>
    </source>
</reference>
<dbReference type="Proteomes" id="UP001530400">
    <property type="component" value="Unassembled WGS sequence"/>
</dbReference>
<evidence type="ECO:0000256" key="2">
    <source>
        <dbReference type="SAM" id="SignalP"/>
    </source>
</evidence>
<name>A0ABD3PGQ4_9STRA</name>
<proteinExistence type="predicted"/>
<evidence type="ECO:0000313" key="4">
    <source>
        <dbReference type="Proteomes" id="UP001530400"/>
    </source>
</evidence>
<sequence length="96" mass="10036">MKISAAILLSASAASAFQAGPIFPRAAQTSALSMGGFLEGKGAKITVREDEDNAMWIDDGSGGRGPSAGTKKPDPKKPVKKDEPKKSGGFKFPWDK</sequence>
<evidence type="ECO:0000313" key="3">
    <source>
        <dbReference type="EMBL" id="KAL3786888.1"/>
    </source>
</evidence>
<feature type="compositionally biased region" description="Basic and acidic residues" evidence="1">
    <location>
        <begin position="71"/>
        <end position="86"/>
    </location>
</feature>
<gene>
    <name evidence="3" type="ORF">ACHAWO_008008</name>
</gene>
<feature type="signal peptide" evidence="2">
    <location>
        <begin position="1"/>
        <end position="16"/>
    </location>
</feature>
<keyword evidence="2" id="KW-0732">Signal</keyword>
<evidence type="ECO:0000256" key="1">
    <source>
        <dbReference type="SAM" id="MobiDB-lite"/>
    </source>
</evidence>
<protein>
    <submittedName>
        <fullName evidence="3">Uncharacterized protein</fullName>
    </submittedName>
</protein>
<organism evidence="3 4">
    <name type="scientific">Cyclotella atomus</name>
    <dbReference type="NCBI Taxonomy" id="382360"/>
    <lineage>
        <taxon>Eukaryota</taxon>
        <taxon>Sar</taxon>
        <taxon>Stramenopiles</taxon>
        <taxon>Ochrophyta</taxon>
        <taxon>Bacillariophyta</taxon>
        <taxon>Coscinodiscophyceae</taxon>
        <taxon>Thalassiosirophycidae</taxon>
        <taxon>Stephanodiscales</taxon>
        <taxon>Stephanodiscaceae</taxon>
        <taxon>Cyclotella</taxon>
    </lineage>
</organism>
<dbReference type="AlphaFoldDB" id="A0ABD3PGQ4"/>
<accession>A0ABD3PGQ4</accession>